<dbReference type="InterPro" id="IPR026082">
    <property type="entry name" value="ABCA"/>
</dbReference>
<reference evidence="3" key="1">
    <citation type="submission" date="2022-01" db="EMBL/GenBank/DDBJ databases">
        <authorList>
            <person name="King R."/>
        </authorList>
    </citation>
    <scope>NUCLEOTIDE SEQUENCE</scope>
</reference>
<sequence>MKTATNPNVVRRSYIIGSTLKDEDLKDFMNITTNHPVITAWFNNDPFHSPGIALGMVLSAVYNHYTKGTIEFVNKPLPFKAQTQIDNIVGGQSQGFQFAFNIGFRSTVFPITFVWLVLYATILCSIINIHSSIDRLHKDDSLEVLTTQSANLKRIGETLDNVFLLFPHYSLATGINKCYTIYSYNNLCEKLFDSCAHNNIPKDDCILRFPSTVADICTNLNENYFSWNNNGIAKNVTYSLISGVAWTILLFIIEYKFIARLMYYINQKFFPKQPIHIQDEDDDVAKEKERIHMATDHEIRQTNILVVKDLTKYYKNFLAVNGLSIGIEKSECFGLLGINGAGKTTTFKMMSGDETVSYGDAWLEMTNYIIENVDLQNTCKKFDAKHDPL</sequence>
<dbReference type="PANTHER" id="PTHR19229:SF250">
    <property type="entry name" value="ABC TRANSPORTER DOMAIN-CONTAINING PROTEIN-RELATED"/>
    <property type="match status" value="1"/>
</dbReference>
<feature type="transmembrane region" description="Helical" evidence="1">
    <location>
        <begin position="108"/>
        <end position="129"/>
    </location>
</feature>
<dbReference type="GO" id="GO:0005319">
    <property type="term" value="F:lipid transporter activity"/>
    <property type="evidence" value="ECO:0007669"/>
    <property type="project" value="TreeGrafter"/>
</dbReference>
<dbReference type="Pfam" id="PF00005">
    <property type="entry name" value="ABC_tran"/>
    <property type="match status" value="1"/>
</dbReference>
<gene>
    <name evidence="3" type="ORF">DIABBA_LOCUS13033</name>
</gene>
<evidence type="ECO:0000256" key="1">
    <source>
        <dbReference type="SAM" id="Phobius"/>
    </source>
</evidence>
<dbReference type="Gene3D" id="3.40.50.300">
    <property type="entry name" value="P-loop containing nucleotide triphosphate hydrolases"/>
    <property type="match status" value="1"/>
</dbReference>
<proteinExistence type="predicted"/>
<dbReference type="GO" id="GO:0005524">
    <property type="term" value="F:ATP binding"/>
    <property type="evidence" value="ECO:0007669"/>
    <property type="project" value="InterPro"/>
</dbReference>
<feature type="transmembrane region" description="Helical" evidence="1">
    <location>
        <begin position="236"/>
        <end position="258"/>
    </location>
</feature>
<keyword evidence="4" id="KW-1185">Reference proteome</keyword>
<dbReference type="AlphaFoldDB" id="A0A9N9TCX5"/>
<dbReference type="GO" id="GO:0016020">
    <property type="term" value="C:membrane"/>
    <property type="evidence" value="ECO:0007669"/>
    <property type="project" value="InterPro"/>
</dbReference>
<keyword evidence="1" id="KW-0812">Transmembrane</keyword>
<evidence type="ECO:0000313" key="3">
    <source>
        <dbReference type="EMBL" id="CAG9840388.1"/>
    </source>
</evidence>
<dbReference type="OrthoDB" id="10255969at2759"/>
<dbReference type="PANTHER" id="PTHR19229">
    <property type="entry name" value="ATP-BINDING CASSETTE TRANSPORTER SUBFAMILY A ABCA"/>
    <property type="match status" value="1"/>
</dbReference>
<dbReference type="GO" id="GO:0140359">
    <property type="term" value="F:ABC-type transporter activity"/>
    <property type="evidence" value="ECO:0007669"/>
    <property type="project" value="InterPro"/>
</dbReference>
<evidence type="ECO:0000313" key="4">
    <source>
        <dbReference type="Proteomes" id="UP001153709"/>
    </source>
</evidence>
<keyword evidence="1" id="KW-1133">Transmembrane helix</keyword>
<dbReference type="InterPro" id="IPR003439">
    <property type="entry name" value="ABC_transporter-like_ATP-bd"/>
</dbReference>
<evidence type="ECO:0000259" key="2">
    <source>
        <dbReference type="Pfam" id="PF00005"/>
    </source>
</evidence>
<dbReference type="GO" id="GO:0016887">
    <property type="term" value="F:ATP hydrolysis activity"/>
    <property type="evidence" value="ECO:0007669"/>
    <property type="project" value="InterPro"/>
</dbReference>
<keyword evidence="1" id="KW-0472">Membrane</keyword>
<dbReference type="SUPFAM" id="SSF52540">
    <property type="entry name" value="P-loop containing nucleoside triphosphate hydrolases"/>
    <property type="match status" value="1"/>
</dbReference>
<dbReference type="Proteomes" id="UP001153709">
    <property type="component" value="Chromosome 9"/>
</dbReference>
<organism evidence="3 4">
    <name type="scientific">Diabrotica balteata</name>
    <name type="common">Banded cucumber beetle</name>
    <dbReference type="NCBI Taxonomy" id="107213"/>
    <lineage>
        <taxon>Eukaryota</taxon>
        <taxon>Metazoa</taxon>
        <taxon>Ecdysozoa</taxon>
        <taxon>Arthropoda</taxon>
        <taxon>Hexapoda</taxon>
        <taxon>Insecta</taxon>
        <taxon>Pterygota</taxon>
        <taxon>Neoptera</taxon>
        <taxon>Endopterygota</taxon>
        <taxon>Coleoptera</taxon>
        <taxon>Polyphaga</taxon>
        <taxon>Cucujiformia</taxon>
        <taxon>Chrysomeloidea</taxon>
        <taxon>Chrysomelidae</taxon>
        <taxon>Galerucinae</taxon>
        <taxon>Diabroticina</taxon>
        <taxon>Diabroticites</taxon>
        <taxon>Diabrotica</taxon>
    </lineage>
</organism>
<name>A0A9N9TCX5_DIABA</name>
<feature type="domain" description="ABC transporter" evidence="2">
    <location>
        <begin position="321"/>
        <end position="366"/>
    </location>
</feature>
<dbReference type="InterPro" id="IPR027417">
    <property type="entry name" value="P-loop_NTPase"/>
</dbReference>
<dbReference type="EMBL" id="OU898284">
    <property type="protein sequence ID" value="CAG9840388.1"/>
    <property type="molecule type" value="Genomic_DNA"/>
</dbReference>
<protein>
    <recommendedName>
        <fullName evidence="2">ABC transporter domain-containing protein</fullName>
    </recommendedName>
</protein>
<accession>A0A9N9TCX5</accession>